<dbReference type="EMBL" id="CAJVPW010008019">
    <property type="protein sequence ID" value="CAG8588495.1"/>
    <property type="molecule type" value="Genomic_DNA"/>
</dbReference>
<feature type="non-terminal residue" evidence="1">
    <location>
        <position position="47"/>
    </location>
</feature>
<dbReference type="Proteomes" id="UP000789366">
    <property type="component" value="Unassembled WGS sequence"/>
</dbReference>
<evidence type="ECO:0000313" key="1">
    <source>
        <dbReference type="EMBL" id="CAG8588495.1"/>
    </source>
</evidence>
<feature type="non-terminal residue" evidence="1">
    <location>
        <position position="1"/>
    </location>
</feature>
<sequence length="47" mass="5673">MDPTSDKYLEYLYKNQQVCEQLFPKVNDASSLFMKQYFLWKACCKLL</sequence>
<accession>A0ACA9MNK7</accession>
<proteinExistence type="predicted"/>
<gene>
    <name evidence="1" type="ORF">SPELUC_LOCUS6652</name>
</gene>
<comment type="caution">
    <text evidence="1">The sequence shown here is derived from an EMBL/GenBank/DDBJ whole genome shotgun (WGS) entry which is preliminary data.</text>
</comment>
<name>A0ACA9MNK7_9GLOM</name>
<keyword evidence="2" id="KW-1185">Reference proteome</keyword>
<evidence type="ECO:0000313" key="2">
    <source>
        <dbReference type="Proteomes" id="UP000789366"/>
    </source>
</evidence>
<organism evidence="1 2">
    <name type="scientific">Cetraspora pellucida</name>
    <dbReference type="NCBI Taxonomy" id="1433469"/>
    <lineage>
        <taxon>Eukaryota</taxon>
        <taxon>Fungi</taxon>
        <taxon>Fungi incertae sedis</taxon>
        <taxon>Mucoromycota</taxon>
        <taxon>Glomeromycotina</taxon>
        <taxon>Glomeromycetes</taxon>
        <taxon>Diversisporales</taxon>
        <taxon>Gigasporaceae</taxon>
        <taxon>Cetraspora</taxon>
    </lineage>
</organism>
<protein>
    <submittedName>
        <fullName evidence="1">15286_t:CDS:1</fullName>
    </submittedName>
</protein>
<reference evidence="1" key="1">
    <citation type="submission" date="2021-06" db="EMBL/GenBank/DDBJ databases">
        <authorList>
            <person name="Kallberg Y."/>
            <person name="Tangrot J."/>
            <person name="Rosling A."/>
        </authorList>
    </citation>
    <scope>NUCLEOTIDE SEQUENCE</scope>
    <source>
        <strain evidence="1">28 12/20/2015</strain>
    </source>
</reference>